<feature type="compositionally biased region" description="Polar residues" evidence="1">
    <location>
        <begin position="181"/>
        <end position="190"/>
    </location>
</feature>
<feature type="compositionally biased region" description="Acidic residues" evidence="1">
    <location>
        <begin position="144"/>
        <end position="159"/>
    </location>
</feature>
<name>A0AAN8MVL2_9PEZI</name>
<keyword evidence="4" id="KW-1185">Reference proteome</keyword>
<accession>A0AAN8MVL2</accession>
<sequence length="455" mass="50674">MVATKLLLGAFLSSTALGFYIPHIPRAEYAKSKTSSDGYHTVSITSSGRVVSTMVYNKNMTMHGTGTGTGGTYMPTITPFPTMSSKHNKTMYMTASEDTEDDYDMRETSTGWDLDDMDDMTDYPTTTMKGKMTTTDMHMTMPSDDGEYDPSPTDYEDAEETHTHTDDKYMPTNTDEDMPSPTDNKYMPSSTDDKDMPSPTGHEKEAPPSYTMKSSTMVMTTSTGMGYMPTETMTPTMTDAPAYSPSAVAPMPTSPAGKSDGIFTDKTRYQYYSKVTKDQLVYISNHEFPEIDKYGKVKLVAFNELRNSMVAGKEWFEKQQEKNGKPSVCAVPAYAGGESQDPLIYCNKESRYGVRLNNLMNTAWTENCWDIINQAVWLTQAVTSGNTGIPEGELPEYYMTANNPIPSRFFQHGEIEVTKARPWNVTGQVFKGGNPLRLAYITLENPGCPDTWKNI</sequence>
<keyword evidence="2" id="KW-0732">Signal</keyword>
<protein>
    <submittedName>
        <fullName evidence="3">Uncharacterized protein</fullName>
    </submittedName>
</protein>
<gene>
    <name evidence="3" type="ORF">TWF718_005907</name>
</gene>
<evidence type="ECO:0000256" key="1">
    <source>
        <dbReference type="SAM" id="MobiDB-lite"/>
    </source>
</evidence>
<reference evidence="3 4" key="1">
    <citation type="submission" date="2019-10" db="EMBL/GenBank/DDBJ databases">
        <authorList>
            <person name="Palmer J.M."/>
        </authorList>
    </citation>
    <scope>NUCLEOTIDE SEQUENCE [LARGE SCALE GENOMIC DNA]</scope>
    <source>
        <strain evidence="3 4">TWF718</strain>
    </source>
</reference>
<evidence type="ECO:0000313" key="4">
    <source>
        <dbReference type="Proteomes" id="UP001313282"/>
    </source>
</evidence>
<dbReference type="EMBL" id="JAVHNR010000003">
    <property type="protein sequence ID" value="KAK6348092.1"/>
    <property type="molecule type" value="Genomic_DNA"/>
</dbReference>
<proteinExistence type="predicted"/>
<dbReference type="AlphaFoldDB" id="A0AAN8MVL2"/>
<organism evidence="3 4">
    <name type="scientific">Orbilia javanica</name>
    <dbReference type="NCBI Taxonomy" id="47235"/>
    <lineage>
        <taxon>Eukaryota</taxon>
        <taxon>Fungi</taxon>
        <taxon>Dikarya</taxon>
        <taxon>Ascomycota</taxon>
        <taxon>Pezizomycotina</taxon>
        <taxon>Orbiliomycetes</taxon>
        <taxon>Orbiliales</taxon>
        <taxon>Orbiliaceae</taxon>
        <taxon>Orbilia</taxon>
    </lineage>
</organism>
<comment type="caution">
    <text evidence="3">The sequence shown here is derived from an EMBL/GenBank/DDBJ whole genome shotgun (WGS) entry which is preliminary data.</text>
</comment>
<dbReference type="Proteomes" id="UP001313282">
    <property type="component" value="Unassembled WGS sequence"/>
</dbReference>
<feature type="chain" id="PRO_5042964830" evidence="2">
    <location>
        <begin position="19"/>
        <end position="455"/>
    </location>
</feature>
<evidence type="ECO:0000256" key="2">
    <source>
        <dbReference type="SAM" id="SignalP"/>
    </source>
</evidence>
<feature type="compositionally biased region" description="Basic and acidic residues" evidence="1">
    <location>
        <begin position="160"/>
        <end position="169"/>
    </location>
</feature>
<feature type="compositionally biased region" description="Basic and acidic residues" evidence="1">
    <location>
        <begin position="191"/>
        <end position="206"/>
    </location>
</feature>
<feature type="region of interest" description="Disordered" evidence="1">
    <location>
        <begin position="135"/>
        <end position="215"/>
    </location>
</feature>
<feature type="signal peptide" evidence="2">
    <location>
        <begin position="1"/>
        <end position="18"/>
    </location>
</feature>
<evidence type="ECO:0000313" key="3">
    <source>
        <dbReference type="EMBL" id="KAK6348092.1"/>
    </source>
</evidence>